<gene>
    <name evidence="6" type="ORF">GCM10023196_090500</name>
</gene>
<evidence type="ECO:0000256" key="3">
    <source>
        <dbReference type="ARBA" id="ARBA00022729"/>
    </source>
</evidence>
<dbReference type="InterPro" id="IPR015168">
    <property type="entry name" value="SsuA/THI5"/>
</dbReference>
<dbReference type="PROSITE" id="PS51318">
    <property type="entry name" value="TAT"/>
    <property type="match status" value="1"/>
</dbReference>
<feature type="domain" description="SsuA/THI5-like" evidence="5">
    <location>
        <begin position="59"/>
        <end position="273"/>
    </location>
</feature>
<evidence type="ECO:0000259" key="5">
    <source>
        <dbReference type="Pfam" id="PF09084"/>
    </source>
</evidence>
<dbReference type="EMBL" id="BAABHK010000019">
    <property type="protein sequence ID" value="GAA4637290.1"/>
    <property type="molecule type" value="Genomic_DNA"/>
</dbReference>
<dbReference type="InterPro" id="IPR006311">
    <property type="entry name" value="TAT_signal"/>
</dbReference>
<dbReference type="PROSITE" id="PS51257">
    <property type="entry name" value="PROKAR_LIPOPROTEIN"/>
    <property type="match status" value="1"/>
</dbReference>
<evidence type="ECO:0000256" key="1">
    <source>
        <dbReference type="ARBA" id="ARBA00004418"/>
    </source>
</evidence>
<sequence length="352" mass="36834">MSLPRRVLIGMAAATLALSATACGSSGSKASAGSGTSGGGGSTTVKLMVGGLDKQIYLPAMLTQRLGYFQAAGLNVQLSDEPAGVDAENQMLAGNVDGVVGFYDHNIDLQAKGKQTESVVQLLQAPGEVEMVRTDEAGQIKSAADFKGRHLGVTGLGSSTNFLTKALAVHAGVPVNQITSIPVEAGPTFIAAMQHHQIDAGMTTEPTITALIQKHLAQPLIDMRTAQGARQALGGTYPSSCLYLRTDWVSAHKDTVQKLVTAFVKTLKWINTHSAAEIAGKMPTAYYSGVGLDAYVKALQNEKGMYSPDGLMPADGPKTVLNVLSSFSPDVKGHQVDLSKTYTNAFVQQAGQ</sequence>
<dbReference type="PANTHER" id="PTHR30024">
    <property type="entry name" value="ALIPHATIC SULFONATES-BINDING PROTEIN-RELATED"/>
    <property type="match status" value="1"/>
</dbReference>
<keyword evidence="3 4" id="KW-0732">Signal</keyword>
<dbReference type="PANTHER" id="PTHR30024:SF47">
    <property type="entry name" value="TAURINE-BINDING PERIPLASMIC PROTEIN"/>
    <property type="match status" value="1"/>
</dbReference>
<feature type="chain" id="PRO_5045905349" evidence="4">
    <location>
        <begin position="23"/>
        <end position="352"/>
    </location>
</feature>
<organism evidence="6 7">
    <name type="scientific">Actinoallomurus vinaceus</name>
    <dbReference type="NCBI Taxonomy" id="1080074"/>
    <lineage>
        <taxon>Bacteria</taxon>
        <taxon>Bacillati</taxon>
        <taxon>Actinomycetota</taxon>
        <taxon>Actinomycetes</taxon>
        <taxon>Streptosporangiales</taxon>
        <taxon>Thermomonosporaceae</taxon>
        <taxon>Actinoallomurus</taxon>
    </lineage>
</organism>
<keyword evidence="7" id="KW-1185">Reference proteome</keyword>
<feature type="signal peptide" evidence="4">
    <location>
        <begin position="1"/>
        <end position="22"/>
    </location>
</feature>
<name>A0ABP8UQW5_9ACTN</name>
<dbReference type="RefSeq" id="WP_345440296.1">
    <property type="nucleotide sequence ID" value="NZ_BAABHK010000019.1"/>
</dbReference>
<protein>
    <submittedName>
        <fullName evidence="6">ABC transporter substrate-binding protein</fullName>
    </submittedName>
</protein>
<accession>A0ABP8UQW5</accession>
<dbReference type="Pfam" id="PF09084">
    <property type="entry name" value="NMT1"/>
    <property type="match status" value="1"/>
</dbReference>
<comment type="subcellular location">
    <subcellularLocation>
        <location evidence="1">Periplasm</location>
    </subcellularLocation>
</comment>
<comment type="caution">
    <text evidence="6">The sequence shown here is derived from an EMBL/GenBank/DDBJ whole genome shotgun (WGS) entry which is preliminary data.</text>
</comment>
<evidence type="ECO:0000313" key="7">
    <source>
        <dbReference type="Proteomes" id="UP001501442"/>
    </source>
</evidence>
<dbReference type="Proteomes" id="UP001501442">
    <property type="component" value="Unassembled WGS sequence"/>
</dbReference>
<evidence type="ECO:0000256" key="2">
    <source>
        <dbReference type="ARBA" id="ARBA00010742"/>
    </source>
</evidence>
<proteinExistence type="inferred from homology"/>
<reference evidence="7" key="1">
    <citation type="journal article" date="2019" name="Int. J. Syst. Evol. Microbiol.">
        <title>The Global Catalogue of Microorganisms (GCM) 10K type strain sequencing project: providing services to taxonomists for standard genome sequencing and annotation.</title>
        <authorList>
            <consortium name="The Broad Institute Genomics Platform"/>
            <consortium name="The Broad Institute Genome Sequencing Center for Infectious Disease"/>
            <person name="Wu L."/>
            <person name="Ma J."/>
        </authorList>
    </citation>
    <scope>NUCLEOTIDE SEQUENCE [LARGE SCALE GENOMIC DNA]</scope>
    <source>
        <strain evidence="7">JCM 17939</strain>
    </source>
</reference>
<evidence type="ECO:0000313" key="6">
    <source>
        <dbReference type="EMBL" id="GAA4637290.1"/>
    </source>
</evidence>
<evidence type="ECO:0000256" key="4">
    <source>
        <dbReference type="SAM" id="SignalP"/>
    </source>
</evidence>
<dbReference type="SUPFAM" id="SSF53850">
    <property type="entry name" value="Periplasmic binding protein-like II"/>
    <property type="match status" value="1"/>
</dbReference>
<comment type="similarity">
    <text evidence="2">Belongs to the bacterial solute-binding protein SsuA/TauA family.</text>
</comment>
<dbReference type="Gene3D" id="3.40.190.10">
    <property type="entry name" value="Periplasmic binding protein-like II"/>
    <property type="match status" value="2"/>
</dbReference>